<dbReference type="GO" id="GO:0005524">
    <property type="term" value="F:ATP binding"/>
    <property type="evidence" value="ECO:0007669"/>
    <property type="project" value="UniProtKB-KW"/>
</dbReference>
<proteinExistence type="inferred from homology"/>
<dbReference type="Proteomes" id="UP001215598">
    <property type="component" value="Unassembled WGS sequence"/>
</dbReference>
<dbReference type="AlphaFoldDB" id="A0AAD7ID99"/>
<name>A0AAD7ID99_9AGAR</name>
<dbReference type="SUPFAM" id="SSF52540">
    <property type="entry name" value="P-loop containing nucleoside triphosphate hydrolases"/>
    <property type="match status" value="1"/>
</dbReference>
<organism evidence="8 9">
    <name type="scientific">Mycena metata</name>
    <dbReference type="NCBI Taxonomy" id="1033252"/>
    <lineage>
        <taxon>Eukaryota</taxon>
        <taxon>Fungi</taxon>
        <taxon>Dikarya</taxon>
        <taxon>Basidiomycota</taxon>
        <taxon>Agaricomycotina</taxon>
        <taxon>Agaricomycetes</taxon>
        <taxon>Agaricomycetidae</taxon>
        <taxon>Agaricales</taxon>
        <taxon>Marasmiineae</taxon>
        <taxon>Mycenaceae</taxon>
        <taxon>Mycena</taxon>
    </lineage>
</organism>
<dbReference type="PANTHER" id="PTHR13710">
    <property type="entry name" value="DNA HELICASE RECQ FAMILY MEMBER"/>
    <property type="match status" value="1"/>
</dbReference>
<dbReference type="EMBL" id="JARKIB010000103">
    <property type="protein sequence ID" value="KAJ7740398.1"/>
    <property type="molecule type" value="Genomic_DNA"/>
</dbReference>
<keyword evidence="8" id="KW-0378">Hydrolase</keyword>
<dbReference type="GO" id="GO:0003676">
    <property type="term" value="F:nucleic acid binding"/>
    <property type="evidence" value="ECO:0007669"/>
    <property type="project" value="InterPro"/>
</dbReference>
<dbReference type="PROSITE" id="PS51194">
    <property type="entry name" value="HELICASE_CTER"/>
    <property type="match status" value="1"/>
</dbReference>
<accession>A0AAD7ID99</accession>
<dbReference type="GO" id="GO:0043138">
    <property type="term" value="F:3'-5' DNA helicase activity"/>
    <property type="evidence" value="ECO:0007669"/>
    <property type="project" value="UniProtKB-EC"/>
</dbReference>
<comment type="similarity">
    <text evidence="1">Belongs to the helicase family. RecQ subfamily.</text>
</comment>
<dbReference type="InterPro" id="IPR011545">
    <property type="entry name" value="DEAD/DEAH_box_helicase_dom"/>
</dbReference>
<dbReference type="GO" id="GO:0000724">
    <property type="term" value="P:double-strand break repair via homologous recombination"/>
    <property type="evidence" value="ECO:0007669"/>
    <property type="project" value="TreeGrafter"/>
</dbReference>
<comment type="catalytic activity">
    <reaction evidence="4">
        <text>Couples ATP hydrolysis with the unwinding of duplex DNA by translocating in the 3'-5' direction.</text>
        <dbReference type="EC" id="5.6.2.4"/>
    </reaction>
</comment>
<evidence type="ECO:0000256" key="1">
    <source>
        <dbReference type="ARBA" id="ARBA00005446"/>
    </source>
</evidence>
<evidence type="ECO:0000256" key="3">
    <source>
        <dbReference type="ARBA" id="ARBA00022840"/>
    </source>
</evidence>
<feature type="domain" description="Helicase ATP-binding" evidence="6">
    <location>
        <begin position="106"/>
        <end position="290"/>
    </location>
</feature>
<evidence type="ECO:0000313" key="8">
    <source>
        <dbReference type="EMBL" id="KAJ7740398.1"/>
    </source>
</evidence>
<dbReference type="EC" id="5.6.2.4" evidence="5"/>
<dbReference type="InterPro" id="IPR014001">
    <property type="entry name" value="Helicase_ATP-bd"/>
</dbReference>
<evidence type="ECO:0000256" key="2">
    <source>
        <dbReference type="ARBA" id="ARBA00022741"/>
    </source>
</evidence>
<dbReference type="SMART" id="SM00487">
    <property type="entry name" value="DEXDc"/>
    <property type="match status" value="1"/>
</dbReference>
<sequence>MSLPSSYVPLAAPSRPSLAKACCYSRNIQDIAPEEIHILLSVIRLLDTADLRAVALWVLPPRLMPSTAFLSALPDPDYTTALRACLLVYTVTRGKIIPRELQLEAGIATANGRHGLVIAPTGWGKTMCIAIPILLCPEKITITISPLKRLQLVQVKEFAAKFGISTVAINEDTPNDPDLWNSIASGRISHLIVQPEQFRTFHGHLPKMARLLHDYKFTARVGRVAVDEAHNVHTAGLKLNGRAPFRPAWGLLGDVRAKLPKSTIWQALSATFPPHILKSVIESLSLPADLAVTKVSVNRKNLIYATRVLVNGRYDFRNLNMIFPDGQPFHPLMCLPHLLIFHDNKSETAGASQHLESRLPPQFRNMGICRHYHSDMSPEYLEQVYASFSDPDGDCLILNATQGAGEGLDVPGINGVINYGIPAKIPMKTQRDGRGGRSTASPAFCLNLIEPWVREMDAESALLDVGDPDRPLMEAGLTKKVPTKQERTGVASIHLANSDDCEREINADYYGDDSAEALEFTGPWCCDSKKAHPGSTFDLQKLFLGPLFVTPVITETRKRKAANKYRPTGERPALTQLLVDWLRATHAKSPLRFVRPPSFILDDVAIAALSRALPSSLSSAGSVTEFLHQTPEWDGLWAESVCAIIAGYKCEVVKDGTEEPAAKRTRRK</sequence>
<dbReference type="Pfam" id="PF00271">
    <property type="entry name" value="Helicase_C"/>
    <property type="match status" value="1"/>
</dbReference>
<evidence type="ECO:0000256" key="5">
    <source>
        <dbReference type="ARBA" id="ARBA00034808"/>
    </source>
</evidence>
<protein>
    <recommendedName>
        <fullName evidence="5">DNA 3'-5' helicase</fullName>
        <ecNumber evidence="5">5.6.2.4</ecNumber>
    </recommendedName>
</protein>
<evidence type="ECO:0000259" key="7">
    <source>
        <dbReference type="PROSITE" id="PS51194"/>
    </source>
</evidence>
<keyword evidence="9" id="KW-1185">Reference proteome</keyword>
<dbReference type="GO" id="GO:0016787">
    <property type="term" value="F:hydrolase activity"/>
    <property type="evidence" value="ECO:0007669"/>
    <property type="project" value="UniProtKB-KW"/>
</dbReference>
<comment type="caution">
    <text evidence="8">The sequence shown here is derived from an EMBL/GenBank/DDBJ whole genome shotgun (WGS) entry which is preliminary data.</text>
</comment>
<gene>
    <name evidence="8" type="ORF">B0H16DRAFT_1378610</name>
</gene>
<dbReference type="InterPro" id="IPR027417">
    <property type="entry name" value="P-loop_NTPase"/>
</dbReference>
<dbReference type="GO" id="GO:0005694">
    <property type="term" value="C:chromosome"/>
    <property type="evidence" value="ECO:0007669"/>
    <property type="project" value="TreeGrafter"/>
</dbReference>
<dbReference type="InterPro" id="IPR001650">
    <property type="entry name" value="Helicase_C-like"/>
</dbReference>
<feature type="domain" description="Helicase C-terminal" evidence="7">
    <location>
        <begin position="328"/>
        <end position="489"/>
    </location>
</feature>
<dbReference type="GO" id="GO:0005737">
    <property type="term" value="C:cytoplasm"/>
    <property type="evidence" value="ECO:0007669"/>
    <property type="project" value="TreeGrafter"/>
</dbReference>
<evidence type="ECO:0000259" key="6">
    <source>
        <dbReference type="PROSITE" id="PS51192"/>
    </source>
</evidence>
<dbReference type="PANTHER" id="PTHR13710:SF154">
    <property type="entry name" value="RECQ HELICASE, PUTATIVE (AFU_ORTHOLOGUE AFUA_6G14720)-RELATED"/>
    <property type="match status" value="1"/>
</dbReference>
<evidence type="ECO:0000313" key="9">
    <source>
        <dbReference type="Proteomes" id="UP001215598"/>
    </source>
</evidence>
<dbReference type="GO" id="GO:0009378">
    <property type="term" value="F:four-way junction helicase activity"/>
    <property type="evidence" value="ECO:0007669"/>
    <property type="project" value="TreeGrafter"/>
</dbReference>
<dbReference type="PROSITE" id="PS51192">
    <property type="entry name" value="HELICASE_ATP_BIND_1"/>
    <property type="match status" value="1"/>
</dbReference>
<dbReference type="SMART" id="SM00490">
    <property type="entry name" value="HELICc"/>
    <property type="match status" value="1"/>
</dbReference>
<evidence type="ECO:0000256" key="4">
    <source>
        <dbReference type="ARBA" id="ARBA00034617"/>
    </source>
</evidence>
<dbReference type="Gene3D" id="3.40.50.300">
    <property type="entry name" value="P-loop containing nucleotide triphosphate hydrolases"/>
    <property type="match status" value="2"/>
</dbReference>
<keyword evidence="3" id="KW-0067">ATP-binding</keyword>
<dbReference type="Pfam" id="PF00270">
    <property type="entry name" value="DEAD"/>
    <property type="match status" value="1"/>
</dbReference>
<reference evidence="8" key="1">
    <citation type="submission" date="2023-03" db="EMBL/GenBank/DDBJ databases">
        <title>Massive genome expansion in bonnet fungi (Mycena s.s.) driven by repeated elements and novel gene families across ecological guilds.</title>
        <authorList>
            <consortium name="Lawrence Berkeley National Laboratory"/>
            <person name="Harder C.B."/>
            <person name="Miyauchi S."/>
            <person name="Viragh M."/>
            <person name="Kuo A."/>
            <person name="Thoen E."/>
            <person name="Andreopoulos B."/>
            <person name="Lu D."/>
            <person name="Skrede I."/>
            <person name="Drula E."/>
            <person name="Henrissat B."/>
            <person name="Morin E."/>
            <person name="Kohler A."/>
            <person name="Barry K."/>
            <person name="LaButti K."/>
            <person name="Morin E."/>
            <person name="Salamov A."/>
            <person name="Lipzen A."/>
            <person name="Mereny Z."/>
            <person name="Hegedus B."/>
            <person name="Baldrian P."/>
            <person name="Stursova M."/>
            <person name="Weitz H."/>
            <person name="Taylor A."/>
            <person name="Grigoriev I.V."/>
            <person name="Nagy L.G."/>
            <person name="Martin F."/>
            <person name="Kauserud H."/>
        </authorList>
    </citation>
    <scope>NUCLEOTIDE SEQUENCE</scope>
    <source>
        <strain evidence="8">CBHHK182m</strain>
    </source>
</reference>
<keyword evidence="2" id="KW-0547">Nucleotide-binding</keyword>